<gene>
    <name evidence="5" type="ORF">V5O48_009419</name>
</gene>
<dbReference type="PANTHER" id="PTHR43976:SF16">
    <property type="entry name" value="SHORT-CHAIN DEHYDROGENASE_REDUCTASE FAMILY PROTEIN"/>
    <property type="match status" value="1"/>
</dbReference>
<protein>
    <recommendedName>
        <fullName evidence="7">NAD(P)-binding protein</fullName>
    </recommendedName>
</protein>
<accession>A0ABR3FB54</accession>
<evidence type="ECO:0000313" key="5">
    <source>
        <dbReference type="EMBL" id="KAL0572540.1"/>
    </source>
</evidence>
<dbReference type="Proteomes" id="UP001465976">
    <property type="component" value="Unassembled WGS sequence"/>
</dbReference>
<evidence type="ECO:0000256" key="2">
    <source>
        <dbReference type="ARBA" id="ARBA00023002"/>
    </source>
</evidence>
<dbReference type="PRINTS" id="PR00081">
    <property type="entry name" value="GDHRDH"/>
</dbReference>
<dbReference type="PRINTS" id="PR00080">
    <property type="entry name" value="SDRFAMILY"/>
</dbReference>
<keyword evidence="2" id="KW-0560">Oxidoreductase</keyword>
<feature type="coiled-coil region" evidence="4">
    <location>
        <begin position="274"/>
        <end position="301"/>
    </location>
</feature>
<evidence type="ECO:0000256" key="3">
    <source>
        <dbReference type="RuleBase" id="RU000363"/>
    </source>
</evidence>
<evidence type="ECO:0000256" key="4">
    <source>
        <dbReference type="SAM" id="Coils"/>
    </source>
</evidence>
<dbReference type="InterPro" id="IPR036291">
    <property type="entry name" value="NAD(P)-bd_dom_sf"/>
</dbReference>
<dbReference type="Pfam" id="PF00106">
    <property type="entry name" value="adh_short"/>
    <property type="match status" value="1"/>
</dbReference>
<dbReference type="Gene3D" id="3.40.50.720">
    <property type="entry name" value="NAD(P)-binding Rossmann-like Domain"/>
    <property type="match status" value="1"/>
</dbReference>
<sequence>MASQSPRIWFITGSSLGFGRCMTEQALEAGDNVFATVRRLDSLADLQKKYGPERLHVQRLDVTIEGDIPIAFEKAKEVFGRIDLVYNNAGYSMIGEVEAIPQEAAHAIVNVRTVIKIAILSRLTLRELFQTNFWGAYNVTRAAIAFFRDVNKPVGGRLLQMCSYYGLATDGSLGMYVATKHAIDGLTDCLTKELDPAWNIKVTLIEPGRFRTDFFVQKKSEIYGHPAYTNPEVPGVAFRLGASRRSSTAIKGDPVKMTRAVLKITYLENPPKRLILGQDAIADVKKKLEEIEKELLEYESWSRDLLLDE</sequence>
<comment type="similarity">
    <text evidence="1 3">Belongs to the short-chain dehydrogenases/reductases (SDR) family.</text>
</comment>
<keyword evidence="6" id="KW-1185">Reference proteome</keyword>
<evidence type="ECO:0000313" key="6">
    <source>
        <dbReference type="Proteomes" id="UP001465976"/>
    </source>
</evidence>
<dbReference type="InterPro" id="IPR051911">
    <property type="entry name" value="SDR_oxidoreductase"/>
</dbReference>
<name>A0ABR3FB54_9AGAR</name>
<keyword evidence="4" id="KW-0175">Coiled coil</keyword>
<evidence type="ECO:0008006" key="7">
    <source>
        <dbReference type="Google" id="ProtNLM"/>
    </source>
</evidence>
<dbReference type="InterPro" id="IPR002347">
    <property type="entry name" value="SDR_fam"/>
</dbReference>
<dbReference type="PANTHER" id="PTHR43976">
    <property type="entry name" value="SHORT CHAIN DEHYDROGENASE"/>
    <property type="match status" value="1"/>
</dbReference>
<dbReference type="SUPFAM" id="SSF51735">
    <property type="entry name" value="NAD(P)-binding Rossmann-fold domains"/>
    <property type="match status" value="1"/>
</dbReference>
<reference evidence="5 6" key="1">
    <citation type="submission" date="2024-02" db="EMBL/GenBank/DDBJ databases">
        <title>A draft genome for the cacao thread blight pathogen Marasmius crinis-equi.</title>
        <authorList>
            <person name="Cohen S.P."/>
            <person name="Baruah I.K."/>
            <person name="Amoako-Attah I."/>
            <person name="Bukari Y."/>
            <person name="Meinhardt L.W."/>
            <person name="Bailey B.A."/>
        </authorList>
    </citation>
    <scope>NUCLEOTIDE SEQUENCE [LARGE SCALE GENOMIC DNA]</scope>
    <source>
        <strain evidence="5 6">GH-76</strain>
    </source>
</reference>
<dbReference type="EMBL" id="JBAHYK010000616">
    <property type="protein sequence ID" value="KAL0572540.1"/>
    <property type="molecule type" value="Genomic_DNA"/>
</dbReference>
<organism evidence="5 6">
    <name type="scientific">Marasmius crinis-equi</name>
    <dbReference type="NCBI Taxonomy" id="585013"/>
    <lineage>
        <taxon>Eukaryota</taxon>
        <taxon>Fungi</taxon>
        <taxon>Dikarya</taxon>
        <taxon>Basidiomycota</taxon>
        <taxon>Agaricomycotina</taxon>
        <taxon>Agaricomycetes</taxon>
        <taxon>Agaricomycetidae</taxon>
        <taxon>Agaricales</taxon>
        <taxon>Marasmiineae</taxon>
        <taxon>Marasmiaceae</taxon>
        <taxon>Marasmius</taxon>
    </lineage>
</organism>
<comment type="caution">
    <text evidence="5">The sequence shown here is derived from an EMBL/GenBank/DDBJ whole genome shotgun (WGS) entry which is preliminary data.</text>
</comment>
<proteinExistence type="inferred from homology"/>
<evidence type="ECO:0000256" key="1">
    <source>
        <dbReference type="ARBA" id="ARBA00006484"/>
    </source>
</evidence>